<dbReference type="PRINTS" id="PR00081">
    <property type="entry name" value="GDHRDH"/>
</dbReference>
<gene>
    <name evidence="2" type="ORF">ACFHYQ_12820</name>
</gene>
<protein>
    <submittedName>
        <fullName evidence="2">SDR family NAD(P)-dependent oxidoreductase</fullName>
        <ecNumber evidence="2">1.1.1.-</ecNumber>
    </submittedName>
</protein>
<evidence type="ECO:0000256" key="1">
    <source>
        <dbReference type="ARBA" id="ARBA00006484"/>
    </source>
</evidence>
<keyword evidence="3" id="KW-1185">Reference proteome</keyword>
<dbReference type="RefSeq" id="WP_394301343.1">
    <property type="nucleotide sequence ID" value="NZ_JBHMQT010000024.1"/>
</dbReference>
<organism evidence="2 3">
    <name type="scientific">Sphaerimonospora cavernae</name>
    <dbReference type="NCBI Taxonomy" id="1740611"/>
    <lineage>
        <taxon>Bacteria</taxon>
        <taxon>Bacillati</taxon>
        <taxon>Actinomycetota</taxon>
        <taxon>Actinomycetes</taxon>
        <taxon>Streptosporangiales</taxon>
        <taxon>Streptosporangiaceae</taxon>
        <taxon>Sphaerimonospora</taxon>
    </lineage>
</organism>
<dbReference type="InterPro" id="IPR036291">
    <property type="entry name" value="NAD(P)-bd_dom_sf"/>
</dbReference>
<comment type="caution">
    <text evidence="2">The sequence shown here is derived from an EMBL/GenBank/DDBJ whole genome shotgun (WGS) entry which is preliminary data.</text>
</comment>
<dbReference type="PROSITE" id="PS00061">
    <property type="entry name" value="ADH_SHORT"/>
    <property type="match status" value="1"/>
</dbReference>
<dbReference type="EMBL" id="JBHMQT010000024">
    <property type="protein sequence ID" value="MFC0863178.1"/>
    <property type="molecule type" value="Genomic_DNA"/>
</dbReference>
<keyword evidence="2" id="KW-0560">Oxidoreductase</keyword>
<evidence type="ECO:0000313" key="2">
    <source>
        <dbReference type="EMBL" id="MFC0863178.1"/>
    </source>
</evidence>
<dbReference type="PRINTS" id="PR00080">
    <property type="entry name" value="SDRFAMILY"/>
</dbReference>
<dbReference type="InterPro" id="IPR020904">
    <property type="entry name" value="Sc_DH/Rdtase_CS"/>
</dbReference>
<dbReference type="EC" id="1.1.1.-" evidence="2"/>
<sequence>MTVTFDFHDRHVLVTGGSNGLGLAMARGFHTAGAQVTITGRREAAEEYDEDLSGFRYVRCEMTDRAMIADLASGLDRLDVLVNNAGQNLVGRGEWDPDVFEEALTINLTGAFRLSTACHDLLAASPGGGSVINLGSMTSFLAVDLVPGYGAAKAGVVQLTKTLAAAWAKDGIRVNAVAPGLIETNMTAKMVANDAAVAPTIARTPMRRVGTPEDIAPVVMFLASGAAPFLTGQTIAVDGGFLIQG</sequence>
<dbReference type="SUPFAM" id="SSF51735">
    <property type="entry name" value="NAD(P)-binding Rossmann-fold domains"/>
    <property type="match status" value="1"/>
</dbReference>
<evidence type="ECO:0000313" key="3">
    <source>
        <dbReference type="Proteomes" id="UP001589870"/>
    </source>
</evidence>
<accession>A0ABV6U425</accession>
<dbReference type="Proteomes" id="UP001589870">
    <property type="component" value="Unassembled WGS sequence"/>
</dbReference>
<dbReference type="Pfam" id="PF13561">
    <property type="entry name" value="adh_short_C2"/>
    <property type="match status" value="1"/>
</dbReference>
<proteinExistence type="inferred from homology"/>
<dbReference type="Gene3D" id="3.40.50.720">
    <property type="entry name" value="NAD(P)-binding Rossmann-like Domain"/>
    <property type="match status" value="1"/>
</dbReference>
<dbReference type="PANTHER" id="PTHR42760">
    <property type="entry name" value="SHORT-CHAIN DEHYDROGENASES/REDUCTASES FAMILY MEMBER"/>
    <property type="match status" value="1"/>
</dbReference>
<reference evidence="2 3" key="1">
    <citation type="submission" date="2024-09" db="EMBL/GenBank/DDBJ databases">
        <authorList>
            <person name="Sun Q."/>
            <person name="Mori K."/>
        </authorList>
    </citation>
    <scope>NUCLEOTIDE SEQUENCE [LARGE SCALE GENOMIC DNA]</scope>
    <source>
        <strain evidence="2 3">TBRC 1851</strain>
    </source>
</reference>
<name>A0ABV6U425_9ACTN</name>
<dbReference type="GO" id="GO:0016491">
    <property type="term" value="F:oxidoreductase activity"/>
    <property type="evidence" value="ECO:0007669"/>
    <property type="project" value="UniProtKB-KW"/>
</dbReference>
<dbReference type="InterPro" id="IPR002347">
    <property type="entry name" value="SDR_fam"/>
</dbReference>
<dbReference type="CDD" id="cd05233">
    <property type="entry name" value="SDR_c"/>
    <property type="match status" value="1"/>
</dbReference>
<comment type="similarity">
    <text evidence="1">Belongs to the short-chain dehydrogenases/reductases (SDR) family.</text>
</comment>